<proteinExistence type="predicted"/>
<organism evidence="1 2">
    <name type="scientific">Jeotgalibaca ciconiae</name>
    <dbReference type="NCBI Taxonomy" id="2496265"/>
    <lineage>
        <taxon>Bacteria</taxon>
        <taxon>Bacillati</taxon>
        <taxon>Bacillota</taxon>
        <taxon>Bacilli</taxon>
        <taxon>Lactobacillales</taxon>
        <taxon>Carnobacteriaceae</taxon>
        <taxon>Jeotgalibaca</taxon>
    </lineage>
</organism>
<protein>
    <submittedName>
        <fullName evidence="1">Iron-sulfur cluster repair di-iron protein, ric</fullName>
    </submittedName>
</protein>
<dbReference type="RefSeq" id="WP_126109106.1">
    <property type="nucleotide sequence ID" value="NZ_CP034465.1"/>
</dbReference>
<dbReference type="OrthoDB" id="9797132at2"/>
<accession>A0A3Q9BJY2</accession>
<dbReference type="AlphaFoldDB" id="A0A3Q9BJY2"/>
<dbReference type="KEGG" id="jeh:EJN90_04710"/>
<keyword evidence="2" id="KW-1185">Reference proteome</keyword>
<name>A0A3Q9BJY2_9LACT</name>
<sequence>MITFNEYMTKNSEKLELFTKAIIRAHGKNHPEAFDVRELYTQMQTKTKEAGEEKPNLDEEFSRLRQVTNNYLIPGDVCETYAAVYNMLAEADQAYQG</sequence>
<dbReference type="Proteomes" id="UP000273326">
    <property type="component" value="Chromosome"/>
</dbReference>
<reference evidence="2" key="1">
    <citation type="submission" date="2018-12" db="EMBL/GenBank/DDBJ databases">
        <title>Complete genome sequencing of Jeotgalibaca sp. H21T32.</title>
        <authorList>
            <person name="Bae J.-W."/>
            <person name="Lee S.-Y."/>
        </authorList>
    </citation>
    <scope>NUCLEOTIDE SEQUENCE [LARGE SCALE GENOMIC DNA]</scope>
    <source>
        <strain evidence="2">H21T32</strain>
    </source>
</reference>
<evidence type="ECO:0000313" key="1">
    <source>
        <dbReference type="EMBL" id="AZP04028.1"/>
    </source>
</evidence>
<dbReference type="EMBL" id="CP034465">
    <property type="protein sequence ID" value="AZP04028.1"/>
    <property type="molecule type" value="Genomic_DNA"/>
</dbReference>
<gene>
    <name evidence="1" type="ORF">EJN90_04710</name>
</gene>
<evidence type="ECO:0000313" key="2">
    <source>
        <dbReference type="Proteomes" id="UP000273326"/>
    </source>
</evidence>